<protein>
    <submittedName>
        <fullName evidence="4">Uncharacterized protein</fullName>
    </submittedName>
</protein>
<dbReference type="OrthoDB" id="8365841at2759"/>
<gene>
    <name evidence="2" type="ORF">AVEN_25550_1</name>
    <name evidence="1" type="ORF">AVEN_6267_1</name>
    <name evidence="3" type="ORF">AVEN_72353_1</name>
    <name evidence="4" type="ORF">AVEN_74607_1</name>
</gene>
<dbReference type="EMBL" id="BGPR01068271">
    <property type="protein sequence ID" value="GBO42256.1"/>
    <property type="molecule type" value="Genomic_DNA"/>
</dbReference>
<accession>A0A4Y2WXX5</accession>
<dbReference type="EMBL" id="BGPR01068275">
    <property type="protein sequence ID" value="GBO42259.1"/>
    <property type="molecule type" value="Genomic_DNA"/>
</dbReference>
<evidence type="ECO:0000313" key="4">
    <source>
        <dbReference type="EMBL" id="GBO42265.1"/>
    </source>
</evidence>
<comment type="caution">
    <text evidence="4">The sequence shown here is derived from an EMBL/GenBank/DDBJ whole genome shotgun (WGS) entry which is preliminary data.</text>
</comment>
<name>A0A4Y2WXX5_ARAVE</name>
<evidence type="ECO:0000313" key="5">
    <source>
        <dbReference type="Proteomes" id="UP000499080"/>
    </source>
</evidence>
<proteinExistence type="predicted"/>
<organism evidence="4 5">
    <name type="scientific">Araneus ventricosus</name>
    <name type="common">Orbweaver spider</name>
    <name type="synonym">Epeira ventricosa</name>
    <dbReference type="NCBI Taxonomy" id="182803"/>
    <lineage>
        <taxon>Eukaryota</taxon>
        <taxon>Metazoa</taxon>
        <taxon>Ecdysozoa</taxon>
        <taxon>Arthropoda</taxon>
        <taxon>Chelicerata</taxon>
        <taxon>Arachnida</taxon>
        <taxon>Araneae</taxon>
        <taxon>Araneomorphae</taxon>
        <taxon>Entelegynae</taxon>
        <taxon>Araneoidea</taxon>
        <taxon>Araneidae</taxon>
        <taxon>Araneus</taxon>
    </lineage>
</organism>
<reference evidence="4 5" key="1">
    <citation type="journal article" date="2019" name="Sci. Rep.">
        <title>Orb-weaving spider Araneus ventricosus genome elucidates the spidroin gene catalogue.</title>
        <authorList>
            <person name="Kono N."/>
            <person name="Nakamura H."/>
            <person name="Ohtoshi R."/>
            <person name="Moran D.A.P."/>
            <person name="Shinohara A."/>
            <person name="Yoshida Y."/>
            <person name="Fujiwara M."/>
            <person name="Mori M."/>
            <person name="Tomita M."/>
            <person name="Arakawa K."/>
        </authorList>
    </citation>
    <scope>NUCLEOTIDE SEQUENCE [LARGE SCALE GENOMIC DNA]</scope>
</reference>
<keyword evidence="5" id="KW-1185">Reference proteome</keyword>
<evidence type="ECO:0000313" key="2">
    <source>
        <dbReference type="EMBL" id="GBO42259.1"/>
    </source>
</evidence>
<dbReference type="AlphaFoldDB" id="A0A4Y2WXX5"/>
<dbReference type="EMBL" id="BGPR01068276">
    <property type="protein sequence ID" value="GBO42262.1"/>
    <property type="molecule type" value="Genomic_DNA"/>
</dbReference>
<evidence type="ECO:0000313" key="1">
    <source>
        <dbReference type="EMBL" id="GBO42256.1"/>
    </source>
</evidence>
<sequence length="114" mass="13842">MNTKKILPEARRQGAEFIHISTHKSVIDFSRFSSYRKLLRTASWIFHFIANTRSHIRNTHEFTSLEFENARNYLIRESQRNSFLDEMRALENNHLFQRNQNFDLIPFFKMDLYV</sequence>
<evidence type="ECO:0000313" key="3">
    <source>
        <dbReference type="EMBL" id="GBO42262.1"/>
    </source>
</evidence>
<dbReference type="EMBL" id="BGPR01068277">
    <property type="protein sequence ID" value="GBO42265.1"/>
    <property type="molecule type" value="Genomic_DNA"/>
</dbReference>
<dbReference type="Proteomes" id="UP000499080">
    <property type="component" value="Unassembled WGS sequence"/>
</dbReference>